<evidence type="ECO:0000256" key="3">
    <source>
        <dbReference type="ARBA" id="ARBA00023002"/>
    </source>
</evidence>
<gene>
    <name evidence="6" type="ORF">NX722_27935</name>
</gene>
<dbReference type="InterPro" id="IPR036188">
    <property type="entry name" value="FAD/NAD-bd_sf"/>
</dbReference>
<dbReference type="Proteomes" id="UP001209854">
    <property type="component" value="Unassembled WGS sequence"/>
</dbReference>
<dbReference type="RefSeq" id="WP_262566081.1">
    <property type="nucleotide sequence ID" value="NZ_JAPFCC010000001.1"/>
</dbReference>
<protein>
    <submittedName>
        <fullName evidence="6">FAD-dependent oxidoreductase</fullName>
    </submittedName>
</protein>
<comment type="caution">
    <text evidence="6">The sequence shown here is derived from an EMBL/GenBank/DDBJ whole genome shotgun (WGS) entry which is preliminary data.</text>
</comment>
<evidence type="ECO:0000256" key="5">
    <source>
        <dbReference type="ARBA" id="ARBA00023014"/>
    </source>
</evidence>
<keyword evidence="1" id="KW-0004">4Fe-4S</keyword>
<dbReference type="Gene3D" id="3.50.50.60">
    <property type="entry name" value="FAD/NAD(P)-binding domain"/>
    <property type="match status" value="1"/>
</dbReference>
<evidence type="ECO:0000256" key="1">
    <source>
        <dbReference type="ARBA" id="ARBA00022485"/>
    </source>
</evidence>
<dbReference type="PANTHER" id="PTHR43498">
    <property type="entry name" value="FERREDOXIN:COB-COM HETERODISULFIDE REDUCTASE SUBUNIT A"/>
    <property type="match status" value="1"/>
</dbReference>
<keyword evidence="2" id="KW-0479">Metal-binding</keyword>
<evidence type="ECO:0000313" key="6">
    <source>
        <dbReference type="EMBL" id="MCW7556396.1"/>
    </source>
</evidence>
<keyword evidence="5" id="KW-0411">Iron-sulfur</keyword>
<dbReference type="EMBL" id="JAPFCC010000001">
    <property type="protein sequence ID" value="MCW7556396.1"/>
    <property type="molecule type" value="Genomic_DNA"/>
</dbReference>
<name>A0ABT3N434_9GAMM</name>
<evidence type="ECO:0000256" key="4">
    <source>
        <dbReference type="ARBA" id="ARBA00023004"/>
    </source>
</evidence>
<dbReference type="InterPro" id="IPR039650">
    <property type="entry name" value="HdrA-like"/>
</dbReference>
<keyword evidence="7" id="KW-1185">Reference proteome</keyword>
<keyword evidence="4" id="KW-0408">Iron</keyword>
<keyword evidence="3" id="KW-0560">Oxidoreductase</keyword>
<dbReference type="SUPFAM" id="SSF51905">
    <property type="entry name" value="FAD/NAD(P)-binding domain"/>
    <property type="match status" value="1"/>
</dbReference>
<dbReference type="PRINTS" id="PR00420">
    <property type="entry name" value="RNGMNOXGNASE"/>
</dbReference>
<dbReference type="PANTHER" id="PTHR43498:SF1">
    <property type="entry name" value="COB--COM HETERODISULFIDE REDUCTASE IRON-SULFUR SUBUNIT A"/>
    <property type="match status" value="1"/>
</dbReference>
<reference evidence="6 7" key="1">
    <citation type="submission" date="2022-10" db="EMBL/GenBank/DDBJ databases">
        <title>High-quality genome sequences of two octocoral-associated bacteria, Endozoicomonas euniceicola EF212 and Endozoicomonas gorgoniicola PS125.</title>
        <authorList>
            <person name="Chiou Y.-J."/>
            <person name="Chen Y.-H."/>
        </authorList>
    </citation>
    <scope>NUCLEOTIDE SEQUENCE [LARGE SCALE GENOMIC DNA]</scope>
    <source>
        <strain evidence="6 7">PS125</strain>
    </source>
</reference>
<proteinExistence type="predicted"/>
<organism evidence="6 7">
    <name type="scientific">Endozoicomonas gorgoniicola</name>
    <dbReference type="NCBI Taxonomy" id="1234144"/>
    <lineage>
        <taxon>Bacteria</taxon>
        <taxon>Pseudomonadati</taxon>
        <taxon>Pseudomonadota</taxon>
        <taxon>Gammaproteobacteria</taxon>
        <taxon>Oceanospirillales</taxon>
        <taxon>Endozoicomonadaceae</taxon>
        <taxon>Endozoicomonas</taxon>
    </lineage>
</organism>
<sequence>MLSITEPPKETPVLATTEVLVVGSGPAGLTAAIASARAGAKTMIVERYGCFGGVISQVGVEGIAWYRHEGTVDSEGICREYEIKAKELGFTRPEPQSISEAIDAEGFKYVADRMIQEAGVEPLLHCQAVDVIKEGAAVTGIIVEGKSGRQAILAKRIIDCTGDADIAALAGAPFTKDDRDKLMGVTVIFNCAGVDKEKFETYVRTELKPTYGDWGKNWSVETSGKEDDMFSPYIEEAFNKAQEDGIIPGNAQAIAGTWSTITEAGEGCQMNMVYSFGYDCTDVRDLTKAEMEGRQQALWAIDALRAYIPGFERAKLRNFGMTLGTRESRIIEGRGTITESDIRNQGRFDDSIGIFPEFIDGYGIIILPTTGRYFEIPYGALIPQNVENLLVAGRCIAGDKISHAATRNMICCAVTGQGAGMAAALSLKDGVNVADVDIQRLQEALVEQGARVH</sequence>
<dbReference type="Pfam" id="PF12831">
    <property type="entry name" value="FAD_oxidored"/>
    <property type="match status" value="1"/>
</dbReference>
<evidence type="ECO:0000256" key="2">
    <source>
        <dbReference type="ARBA" id="ARBA00022723"/>
    </source>
</evidence>
<evidence type="ECO:0000313" key="7">
    <source>
        <dbReference type="Proteomes" id="UP001209854"/>
    </source>
</evidence>
<accession>A0ABT3N434</accession>